<dbReference type="AlphaFoldDB" id="A0A8H7C8H2"/>
<evidence type="ECO:0000313" key="2">
    <source>
        <dbReference type="EMBL" id="KAF7768325.1"/>
    </source>
</evidence>
<reference evidence="2 3" key="1">
    <citation type="journal article" name="Sci. Rep.">
        <title>Telomere-to-telomere assembled and centromere annotated genomes of the two main subspecies of the button mushroom Agaricus bisporus reveal especially polymorphic chromosome ends.</title>
        <authorList>
            <person name="Sonnenberg A.S.M."/>
            <person name="Sedaghat-Telgerd N."/>
            <person name="Lavrijssen B."/>
            <person name="Ohm R.A."/>
            <person name="Hendrickx P.M."/>
            <person name="Scholtmeijer K."/>
            <person name="Baars J.J.P."/>
            <person name="van Peer A."/>
        </authorList>
    </citation>
    <scope>NUCLEOTIDE SEQUENCE [LARGE SCALE GENOMIC DNA]</scope>
    <source>
        <strain evidence="2 3">H119_p4</strain>
    </source>
</reference>
<feature type="compositionally biased region" description="Polar residues" evidence="1">
    <location>
        <begin position="261"/>
        <end position="290"/>
    </location>
</feature>
<sequence>MTDPQPLILTHFKLPPKHQSYSHIRGTLDSVFVPQFKSLSSALQAAQVTQPSPHATRILQEARKAATDEVDKFWNYFEIVEGIAERYIEFLVFLSEGNLEGHRYAYRVACLLARAGTTDSEKAQQVMTKIREGIESAISRIISTISDNKEGMSLFINESSKVLAEIVGATDVCNELLRESREEFMKLENKDFDEESFLRDPKWEEHETALQKWRVFKKIVGGLWVGWSELKDDIKGEQKQFTGSDSNPREDSRDAKKDRATTNISLRNVRNPNTSNMPNGPTVSASTTPPSHKVKTSFWQKTLRRIMPCFSSKPFH</sequence>
<proteinExistence type="predicted"/>
<evidence type="ECO:0000256" key="1">
    <source>
        <dbReference type="SAM" id="MobiDB-lite"/>
    </source>
</evidence>
<gene>
    <name evidence="2" type="ORF">Agabi119p4_7568</name>
</gene>
<comment type="caution">
    <text evidence="2">The sequence shown here is derived from an EMBL/GenBank/DDBJ whole genome shotgun (WGS) entry which is preliminary data.</text>
</comment>
<name>A0A8H7C8H2_AGABI</name>
<evidence type="ECO:0000313" key="3">
    <source>
        <dbReference type="Proteomes" id="UP000629468"/>
    </source>
</evidence>
<feature type="region of interest" description="Disordered" evidence="1">
    <location>
        <begin position="238"/>
        <end position="293"/>
    </location>
</feature>
<dbReference type="EMBL" id="JABXXO010000010">
    <property type="protein sequence ID" value="KAF7768325.1"/>
    <property type="molecule type" value="Genomic_DNA"/>
</dbReference>
<accession>A0A8H7C8H2</accession>
<dbReference type="Proteomes" id="UP000629468">
    <property type="component" value="Unassembled WGS sequence"/>
</dbReference>
<feature type="compositionally biased region" description="Basic and acidic residues" evidence="1">
    <location>
        <begin position="247"/>
        <end position="260"/>
    </location>
</feature>
<organism evidence="2 3">
    <name type="scientific">Agaricus bisporus var. burnettii</name>
    <dbReference type="NCBI Taxonomy" id="192524"/>
    <lineage>
        <taxon>Eukaryota</taxon>
        <taxon>Fungi</taxon>
        <taxon>Dikarya</taxon>
        <taxon>Basidiomycota</taxon>
        <taxon>Agaricomycotina</taxon>
        <taxon>Agaricomycetes</taxon>
        <taxon>Agaricomycetidae</taxon>
        <taxon>Agaricales</taxon>
        <taxon>Agaricineae</taxon>
        <taxon>Agaricaceae</taxon>
        <taxon>Agaricus</taxon>
    </lineage>
</organism>
<protein>
    <submittedName>
        <fullName evidence="2">Uncharacterized protein</fullName>
    </submittedName>
</protein>